<comment type="caution">
    <text evidence="13">The sequence shown here is derived from an EMBL/GenBank/DDBJ whole genome shotgun (WGS) entry which is preliminary data.</text>
</comment>
<keyword evidence="8" id="KW-0807">Transducer</keyword>
<accession>A0A4R6FJN9</accession>
<evidence type="ECO:0000313" key="14">
    <source>
        <dbReference type="Proteomes" id="UP000295493"/>
    </source>
</evidence>
<keyword evidence="6 10" id="KW-0472">Membrane</keyword>
<dbReference type="EMBL" id="SNWD01000007">
    <property type="protein sequence ID" value="TDN81613.1"/>
    <property type="molecule type" value="Genomic_DNA"/>
</dbReference>
<dbReference type="PANTHER" id="PTHR43531:SF11">
    <property type="entry name" value="METHYL-ACCEPTING CHEMOTAXIS PROTEIN 3"/>
    <property type="match status" value="1"/>
</dbReference>
<evidence type="ECO:0000259" key="11">
    <source>
        <dbReference type="PROSITE" id="PS50111"/>
    </source>
</evidence>
<evidence type="ECO:0000256" key="3">
    <source>
        <dbReference type="ARBA" id="ARBA00022500"/>
    </source>
</evidence>
<dbReference type="InterPro" id="IPR004089">
    <property type="entry name" value="MCPsignal_dom"/>
</dbReference>
<proteinExistence type="inferred from homology"/>
<keyword evidence="4 10" id="KW-0812">Transmembrane</keyword>
<evidence type="ECO:0000256" key="4">
    <source>
        <dbReference type="ARBA" id="ARBA00022692"/>
    </source>
</evidence>
<dbReference type="RefSeq" id="WP_229668224.1">
    <property type="nucleotide sequence ID" value="NZ_BMLU01000007.1"/>
</dbReference>
<protein>
    <submittedName>
        <fullName evidence="13">Methyl-accepting chemotaxis sensory transducer with Cache sensor</fullName>
    </submittedName>
</protein>
<keyword evidence="3" id="KW-0145">Chemotaxis</keyword>
<feature type="compositionally biased region" description="Polar residues" evidence="9">
    <location>
        <begin position="371"/>
        <end position="392"/>
    </location>
</feature>
<comment type="subcellular location">
    <subcellularLocation>
        <location evidence="1">Cell membrane</location>
        <topology evidence="1">Multi-pass membrane protein</topology>
    </subcellularLocation>
</comment>
<dbReference type="GO" id="GO:0005886">
    <property type="term" value="C:plasma membrane"/>
    <property type="evidence" value="ECO:0007669"/>
    <property type="project" value="UniProtKB-SubCell"/>
</dbReference>
<name>A0A4R6FJN9_9SPHN</name>
<evidence type="ECO:0000256" key="7">
    <source>
        <dbReference type="ARBA" id="ARBA00029447"/>
    </source>
</evidence>
<dbReference type="GO" id="GO:0007165">
    <property type="term" value="P:signal transduction"/>
    <property type="evidence" value="ECO:0007669"/>
    <property type="project" value="UniProtKB-KW"/>
</dbReference>
<keyword evidence="5 10" id="KW-1133">Transmembrane helix</keyword>
<evidence type="ECO:0000256" key="2">
    <source>
        <dbReference type="ARBA" id="ARBA00022475"/>
    </source>
</evidence>
<dbReference type="SUPFAM" id="SSF158472">
    <property type="entry name" value="HAMP domain-like"/>
    <property type="match status" value="1"/>
</dbReference>
<evidence type="ECO:0000256" key="1">
    <source>
        <dbReference type="ARBA" id="ARBA00004651"/>
    </source>
</evidence>
<dbReference type="SMART" id="SM01049">
    <property type="entry name" value="Cache_2"/>
    <property type="match status" value="1"/>
</dbReference>
<feature type="domain" description="HAMP" evidence="12">
    <location>
        <begin position="278"/>
        <end position="324"/>
    </location>
</feature>
<gene>
    <name evidence="13" type="ORF">EV664_10712</name>
</gene>
<dbReference type="PRINTS" id="PR00260">
    <property type="entry name" value="CHEMTRNSDUCR"/>
</dbReference>
<dbReference type="SUPFAM" id="SSF58104">
    <property type="entry name" value="Methyl-accepting chemotaxis protein (MCP) signaling domain"/>
    <property type="match status" value="1"/>
</dbReference>
<dbReference type="Proteomes" id="UP000295493">
    <property type="component" value="Unassembled WGS sequence"/>
</dbReference>
<dbReference type="Gene3D" id="1.10.287.950">
    <property type="entry name" value="Methyl-accepting chemotaxis protein"/>
    <property type="match status" value="1"/>
</dbReference>
<dbReference type="Pfam" id="PF00015">
    <property type="entry name" value="MCPsignal"/>
    <property type="match status" value="1"/>
</dbReference>
<dbReference type="InterPro" id="IPR003660">
    <property type="entry name" value="HAMP_dom"/>
</dbReference>
<feature type="transmembrane region" description="Helical" evidence="10">
    <location>
        <begin position="12"/>
        <end position="30"/>
    </location>
</feature>
<feature type="domain" description="HAMP" evidence="12">
    <location>
        <begin position="209"/>
        <end position="262"/>
    </location>
</feature>
<organism evidence="13 14">
    <name type="scientific">Stakelama pacifica</name>
    <dbReference type="NCBI Taxonomy" id="517720"/>
    <lineage>
        <taxon>Bacteria</taxon>
        <taxon>Pseudomonadati</taxon>
        <taxon>Pseudomonadota</taxon>
        <taxon>Alphaproteobacteria</taxon>
        <taxon>Sphingomonadales</taxon>
        <taxon>Sphingomonadaceae</taxon>
        <taxon>Stakelama</taxon>
    </lineage>
</organism>
<dbReference type="SMART" id="SM00283">
    <property type="entry name" value="MA"/>
    <property type="match status" value="1"/>
</dbReference>
<reference evidence="13 14" key="1">
    <citation type="submission" date="2019-03" db="EMBL/GenBank/DDBJ databases">
        <title>Genomic Encyclopedia of Type Strains, Phase IV (KMG-IV): sequencing the most valuable type-strain genomes for metagenomic binning, comparative biology and taxonomic classification.</title>
        <authorList>
            <person name="Goeker M."/>
        </authorList>
    </citation>
    <scope>NUCLEOTIDE SEQUENCE [LARGE SCALE GENOMIC DNA]</scope>
    <source>
        <strain evidence="13 14">DSM 25059</strain>
    </source>
</reference>
<dbReference type="Gene3D" id="3.30.450.20">
    <property type="entry name" value="PAS domain"/>
    <property type="match status" value="1"/>
</dbReference>
<dbReference type="PROSITE" id="PS50885">
    <property type="entry name" value="HAMP"/>
    <property type="match status" value="2"/>
</dbReference>
<feature type="compositionally biased region" description="Low complexity" evidence="9">
    <location>
        <begin position="580"/>
        <end position="602"/>
    </location>
</feature>
<feature type="region of interest" description="Disordered" evidence="9">
    <location>
        <begin position="568"/>
        <end position="602"/>
    </location>
</feature>
<dbReference type="InterPro" id="IPR004090">
    <property type="entry name" value="Chemotax_Me-accpt_rcpt"/>
</dbReference>
<dbReference type="Pfam" id="PF00672">
    <property type="entry name" value="HAMP"/>
    <property type="match status" value="1"/>
</dbReference>
<evidence type="ECO:0000256" key="6">
    <source>
        <dbReference type="ARBA" id="ARBA00023136"/>
    </source>
</evidence>
<dbReference type="PANTHER" id="PTHR43531">
    <property type="entry name" value="PROTEIN ICFG"/>
    <property type="match status" value="1"/>
</dbReference>
<feature type="domain" description="Methyl-accepting transducer" evidence="11">
    <location>
        <begin position="329"/>
        <end position="558"/>
    </location>
</feature>
<dbReference type="InterPro" id="IPR033480">
    <property type="entry name" value="sCache_2"/>
</dbReference>
<evidence type="ECO:0000313" key="13">
    <source>
        <dbReference type="EMBL" id="TDN81613.1"/>
    </source>
</evidence>
<dbReference type="PROSITE" id="PS50111">
    <property type="entry name" value="CHEMOTAXIS_TRANSDUC_2"/>
    <property type="match status" value="1"/>
</dbReference>
<comment type="similarity">
    <text evidence="7">Belongs to the methyl-accepting chemotaxis (MCP) protein family.</text>
</comment>
<evidence type="ECO:0000259" key="12">
    <source>
        <dbReference type="PROSITE" id="PS50885"/>
    </source>
</evidence>
<feature type="region of interest" description="Disordered" evidence="9">
    <location>
        <begin position="371"/>
        <end position="393"/>
    </location>
</feature>
<evidence type="ECO:0000256" key="9">
    <source>
        <dbReference type="SAM" id="MobiDB-lite"/>
    </source>
</evidence>
<dbReference type="SMART" id="SM00304">
    <property type="entry name" value="HAMP"/>
    <property type="match status" value="2"/>
</dbReference>
<dbReference type="GO" id="GO:0006935">
    <property type="term" value="P:chemotaxis"/>
    <property type="evidence" value="ECO:0007669"/>
    <property type="project" value="UniProtKB-KW"/>
</dbReference>
<dbReference type="AlphaFoldDB" id="A0A4R6FJN9"/>
<evidence type="ECO:0000256" key="5">
    <source>
        <dbReference type="ARBA" id="ARBA00022989"/>
    </source>
</evidence>
<evidence type="ECO:0000256" key="8">
    <source>
        <dbReference type="PROSITE-ProRule" id="PRU00284"/>
    </source>
</evidence>
<sequence length="602" mass="64301">MRLKIGGRLNMIGVVALIGFVLMLCLSAYGTNSRMRDGVREETKTAVENAYSILAHYQAEEAAGRMTREAAQKAAISAVKAMRYSGQEYFWINDMRPSMVAHPFKPELEGKDLSQKADPDGVLLFNEMVDVVRAHGEGFVDYSWPKPGKDEPQPKLSYVKGFAPWGWIVGSGVYVDDLNAAIFSSIFKQTFIALVLIGIVMIVTVLLGRSVVVPLKQVTDRMVKLSEGDNDTPIPSDQRTDEIGDMARALSTFRDSALAREKAEAAKARADKEQHFVVETVSVQLERLSQGDLTSTIDTEFPASYAALKANFNKALANLRDLISSITEATATIRTGSDEIAQASEDLARRTESNAASLEQTSAALSQMKNRLHTSSQASERTVEQTNGTMTTVGDGRATAEEAVTAMGRVSESARGIDDVIEGLDKIAFQTRVLAMNAAVEAGRAGEAGRGFAVVADLVSALAMRAEEEAGRAREQLTATQSDIGAAVGAVQNVDGALAGIAQSVETVHELVRSMDADNRAQVTTISEIAGALNAMDQSTQQNAAMVEQTSAGARNLSNEIGGLAARARTFRVQPDTGRPSTRSATHSATSAPPASAEPIPA</sequence>
<keyword evidence="14" id="KW-1185">Reference proteome</keyword>
<dbReference type="GO" id="GO:0004888">
    <property type="term" value="F:transmembrane signaling receptor activity"/>
    <property type="evidence" value="ECO:0007669"/>
    <property type="project" value="InterPro"/>
</dbReference>
<dbReference type="CDD" id="cd06225">
    <property type="entry name" value="HAMP"/>
    <property type="match status" value="1"/>
</dbReference>
<dbReference type="Gene3D" id="6.10.340.10">
    <property type="match status" value="1"/>
</dbReference>
<keyword evidence="2" id="KW-1003">Cell membrane</keyword>
<feature type="transmembrane region" description="Helical" evidence="10">
    <location>
        <begin position="191"/>
        <end position="212"/>
    </location>
</feature>
<evidence type="ECO:0000256" key="10">
    <source>
        <dbReference type="SAM" id="Phobius"/>
    </source>
</evidence>
<dbReference type="InterPro" id="IPR051310">
    <property type="entry name" value="MCP_chemotaxis"/>
</dbReference>
<dbReference type="Pfam" id="PF17200">
    <property type="entry name" value="sCache_2"/>
    <property type="match status" value="1"/>
</dbReference>